<accession>A0A2G5B6E7</accession>
<evidence type="ECO:0000256" key="1">
    <source>
        <dbReference type="SAM" id="MobiDB-lite"/>
    </source>
</evidence>
<evidence type="ECO:0000313" key="2">
    <source>
        <dbReference type="EMBL" id="PIA14570.1"/>
    </source>
</evidence>
<feature type="region of interest" description="Disordered" evidence="1">
    <location>
        <begin position="289"/>
        <end position="329"/>
    </location>
</feature>
<evidence type="ECO:0000313" key="3">
    <source>
        <dbReference type="Proteomes" id="UP000242474"/>
    </source>
</evidence>
<feature type="compositionally biased region" description="Polar residues" evidence="1">
    <location>
        <begin position="1"/>
        <end position="16"/>
    </location>
</feature>
<reference evidence="2 3" key="1">
    <citation type="journal article" date="2015" name="Genome Biol. Evol.">
        <title>Phylogenomic analyses indicate that early fungi evolved digesting cell walls of algal ancestors of land plants.</title>
        <authorList>
            <person name="Chang Y."/>
            <person name="Wang S."/>
            <person name="Sekimoto S."/>
            <person name="Aerts A.L."/>
            <person name="Choi C."/>
            <person name="Clum A."/>
            <person name="LaButti K.M."/>
            <person name="Lindquist E.A."/>
            <person name="Yee Ngan C."/>
            <person name="Ohm R.A."/>
            <person name="Salamov A.A."/>
            <person name="Grigoriev I.V."/>
            <person name="Spatafora J.W."/>
            <person name="Berbee M.L."/>
        </authorList>
    </citation>
    <scope>NUCLEOTIDE SEQUENCE [LARGE SCALE GENOMIC DNA]</scope>
    <source>
        <strain evidence="2 3">NRRL 1564</strain>
    </source>
</reference>
<feature type="region of interest" description="Disordered" evidence="1">
    <location>
        <begin position="1"/>
        <end position="87"/>
    </location>
</feature>
<dbReference type="AlphaFoldDB" id="A0A2G5B6E7"/>
<feature type="compositionally biased region" description="Polar residues" evidence="1">
    <location>
        <begin position="35"/>
        <end position="51"/>
    </location>
</feature>
<dbReference type="EMBL" id="KZ303515">
    <property type="protein sequence ID" value="PIA14570.1"/>
    <property type="molecule type" value="Genomic_DNA"/>
</dbReference>
<name>A0A2G5B6E7_COERN</name>
<gene>
    <name evidence="2" type="ORF">COEREDRAFT_10162</name>
</gene>
<proteinExistence type="predicted"/>
<organism evidence="2 3">
    <name type="scientific">Coemansia reversa (strain ATCC 12441 / NRRL 1564)</name>
    <dbReference type="NCBI Taxonomy" id="763665"/>
    <lineage>
        <taxon>Eukaryota</taxon>
        <taxon>Fungi</taxon>
        <taxon>Fungi incertae sedis</taxon>
        <taxon>Zoopagomycota</taxon>
        <taxon>Kickxellomycotina</taxon>
        <taxon>Kickxellomycetes</taxon>
        <taxon>Kickxellales</taxon>
        <taxon>Kickxellaceae</taxon>
        <taxon>Coemansia</taxon>
    </lineage>
</organism>
<protein>
    <submittedName>
        <fullName evidence="2">Uncharacterized protein</fullName>
    </submittedName>
</protein>
<feature type="compositionally biased region" description="Low complexity" evidence="1">
    <location>
        <begin position="309"/>
        <end position="318"/>
    </location>
</feature>
<keyword evidence="3" id="KW-1185">Reference proteome</keyword>
<dbReference type="OrthoDB" id="8065238at2759"/>
<sequence>MSNQHTTEQHQNQPSHIVTAEERERNTAAYAQGHKNPNQRAAEQAADTSAQRQKHANPAQQQAADTLAHQQRRTDSDYHAQEQAANTLAHQQRCTDASFRAQKQAADTIAHWQRHTDASFCTQEQAADTIAHRQAYANQQHIPWEQAAQAFHRIISSGPDNVCNCYGRLWFSKSVTTKSHEDFAARNAPDGVISNAFQVNPDADEAKTEEQLVAVRHVFQTIRQVHGANGQYSSIGAIVNVLVEIDTTAHGITLSKTFIDEQNLVETSENGATETTILQDEIDNNINNSIQMLDNDNNGDSSDSDSDSDSSGSSSDSGHQLTHANADRP</sequence>
<dbReference type="Proteomes" id="UP000242474">
    <property type="component" value="Unassembled WGS sequence"/>
</dbReference>